<dbReference type="GO" id="GO:0016787">
    <property type="term" value="F:hydrolase activity"/>
    <property type="evidence" value="ECO:0007669"/>
    <property type="project" value="UniProtKB-KW"/>
</dbReference>
<comment type="similarity">
    <text evidence="3">Belongs to the helicase family. RecQ subfamily.</text>
</comment>
<dbReference type="InterPro" id="IPR018982">
    <property type="entry name" value="RQC_domain"/>
</dbReference>
<dbReference type="Pfam" id="PF00271">
    <property type="entry name" value="Helicase_C"/>
    <property type="match status" value="1"/>
</dbReference>
<sequence>MIEEAKHVLKKYFGYPSFRSGQEDAITSILHKKDTIAIMPTGGGKSICYQIPALLFEGVTLVVSPLISLMKDQVDALESAGISAAFINSTLTNKEVEDRMYQAANGEYKLIYIAPERLESLQFRQLLQAMPISMVAVDEAHCLSQWGHDFRPSYLSVAKMIETLPQQPVVAAFTATATTEVTEDIRKLLRVQSGNLYITGFARENLSFNVIKGEDKRNFLLNYLKENKNQPGIIYAATRKEVDQLHHWLQGQGYAAGKYHAGLSEAERNDVQEKFLYDEVMVMVATNAFGMGINKSNVRYVIHYNIPKNMEAYYQEAGRAGRDGEPGECILLYHSQDIQLQKFLVEQTQFDEERKANEYKKLQQMVGFCHTEQCLQSYILHYFGEEETIECGKCSNCIDEREKVDITVDAQKIFSCIKRMDERFGVSLVAQVLKGSKNKRIKQLNFARLSTYGLMKQRTEKEIIEVINRLAAEGYLALTEGQYPVIKLAKKAYLVLKGEERVYQKEQMKQERILVDNSLFEKLRALRKELSMSEQIPPYIIFPDSALREMSILCPLDEQAMLQVKGIGEAKMQKYGQQFLEVVKQYVNEHGTPETKVEQKVEKKRDGENEPSYFVSYKLFQQGFSISEIAKKRELTSVTVENHLMRTAQEGYSIDWVRLIPEQYEPLIMEAVKKVGAEKLKPIKEALPDEISYTAIKAVLFKYNS</sequence>
<evidence type="ECO:0000256" key="6">
    <source>
        <dbReference type="ARBA" id="ARBA00022763"/>
    </source>
</evidence>
<dbReference type="Gene3D" id="3.40.50.300">
    <property type="entry name" value="P-loop containing nucleotide triphosphate hydrolases"/>
    <property type="match status" value="2"/>
</dbReference>
<dbReference type="RefSeq" id="WP_113804389.1">
    <property type="nucleotide sequence ID" value="NZ_QOCW01000002.1"/>
</dbReference>
<evidence type="ECO:0000256" key="12">
    <source>
        <dbReference type="ARBA" id="ARBA00023172"/>
    </source>
</evidence>
<evidence type="ECO:0000256" key="9">
    <source>
        <dbReference type="ARBA" id="ARBA00022833"/>
    </source>
</evidence>
<evidence type="ECO:0000259" key="17">
    <source>
        <dbReference type="PROSITE" id="PS50967"/>
    </source>
</evidence>
<dbReference type="GO" id="GO:0030894">
    <property type="term" value="C:replisome"/>
    <property type="evidence" value="ECO:0007669"/>
    <property type="project" value="TreeGrafter"/>
</dbReference>
<dbReference type="FunFam" id="3.40.50.300:FF:000296">
    <property type="entry name" value="ATP-dependent DNA helicase RecQ"/>
    <property type="match status" value="1"/>
</dbReference>
<dbReference type="InterPro" id="IPR036390">
    <property type="entry name" value="WH_DNA-bd_sf"/>
</dbReference>
<evidence type="ECO:0000256" key="8">
    <source>
        <dbReference type="ARBA" id="ARBA00022806"/>
    </source>
</evidence>
<dbReference type="Pfam" id="PF16124">
    <property type="entry name" value="RecQ_Zn_bind"/>
    <property type="match status" value="1"/>
</dbReference>
<dbReference type="AlphaFoldDB" id="A0A366Y3Z7"/>
<dbReference type="Pfam" id="PF00570">
    <property type="entry name" value="HRDC"/>
    <property type="match status" value="1"/>
</dbReference>
<dbReference type="GO" id="GO:0009378">
    <property type="term" value="F:four-way junction helicase activity"/>
    <property type="evidence" value="ECO:0007669"/>
    <property type="project" value="TreeGrafter"/>
</dbReference>
<dbReference type="InterPro" id="IPR011545">
    <property type="entry name" value="DEAD/DEAH_box_helicase_dom"/>
</dbReference>
<dbReference type="InterPro" id="IPR029491">
    <property type="entry name" value="Helicase_HTH"/>
</dbReference>
<keyword evidence="10" id="KW-0067">ATP-binding</keyword>
<dbReference type="InterPro" id="IPR010997">
    <property type="entry name" value="HRDC-like_sf"/>
</dbReference>
<dbReference type="SMART" id="SM00490">
    <property type="entry name" value="HELICc"/>
    <property type="match status" value="1"/>
</dbReference>
<dbReference type="PANTHER" id="PTHR13710">
    <property type="entry name" value="DNA HELICASE RECQ FAMILY MEMBER"/>
    <property type="match status" value="1"/>
</dbReference>
<dbReference type="InterPro" id="IPR004589">
    <property type="entry name" value="DNA_helicase_ATP-dep_RecQ"/>
</dbReference>
<dbReference type="SUPFAM" id="SSF52540">
    <property type="entry name" value="P-loop containing nucleoside triphosphate hydrolases"/>
    <property type="match status" value="1"/>
</dbReference>
<evidence type="ECO:0000256" key="13">
    <source>
        <dbReference type="ARBA" id="ARBA00023204"/>
    </source>
</evidence>
<dbReference type="Pfam" id="PF00270">
    <property type="entry name" value="DEAD"/>
    <property type="match status" value="1"/>
</dbReference>
<reference evidence="20 21" key="1">
    <citation type="submission" date="2018-07" db="EMBL/GenBank/DDBJ databases">
        <title>Lottiidibacillus patelloidae gen. nov., sp. nov., isolated from the intestinal tract of a marine limpet and the reclassification of B. taeanensis BH030017T, B. algicola KMM 3737T and B. hwajinpoensis SW-72T as genus Lottiidibacillus.</title>
        <authorList>
            <person name="Liu R."/>
            <person name="Huang Z."/>
        </authorList>
    </citation>
    <scope>NUCLEOTIDE SEQUENCE [LARGE SCALE GENOMIC DNA]</scope>
    <source>
        <strain evidence="20 21">BH030017</strain>
    </source>
</reference>
<feature type="domain" description="Helicase C-terminal" evidence="19">
    <location>
        <begin position="215"/>
        <end position="363"/>
    </location>
</feature>
<proteinExistence type="inferred from homology"/>
<dbReference type="PROSITE" id="PS51192">
    <property type="entry name" value="HELICASE_ATP_BIND_1"/>
    <property type="match status" value="1"/>
</dbReference>
<evidence type="ECO:0000313" key="21">
    <source>
        <dbReference type="Proteomes" id="UP000253314"/>
    </source>
</evidence>
<dbReference type="InterPro" id="IPR014001">
    <property type="entry name" value="Helicase_ATP-bd"/>
</dbReference>
<dbReference type="InterPro" id="IPR044876">
    <property type="entry name" value="HRDC_dom_sf"/>
</dbReference>
<dbReference type="PROSITE" id="PS50967">
    <property type="entry name" value="HRDC"/>
    <property type="match status" value="1"/>
</dbReference>
<dbReference type="SUPFAM" id="SSF46785">
    <property type="entry name" value="Winged helix' DNA-binding domain"/>
    <property type="match status" value="1"/>
</dbReference>
<dbReference type="SMART" id="SM00487">
    <property type="entry name" value="DEXDc"/>
    <property type="match status" value="1"/>
</dbReference>
<dbReference type="InterPro" id="IPR001650">
    <property type="entry name" value="Helicase_C-like"/>
</dbReference>
<dbReference type="EMBL" id="QOCW01000002">
    <property type="protein sequence ID" value="RBW70911.1"/>
    <property type="molecule type" value="Genomic_DNA"/>
</dbReference>
<keyword evidence="9" id="KW-0862">Zinc</keyword>
<dbReference type="GO" id="GO:0003677">
    <property type="term" value="F:DNA binding"/>
    <property type="evidence" value="ECO:0007669"/>
    <property type="project" value="UniProtKB-KW"/>
</dbReference>
<dbReference type="SMART" id="SM00956">
    <property type="entry name" value="RQC"/>
    <property type="match status" value="1"/>
</dbReference>
<comment type="catalytic activity">
    <reaction evidence="15">
        <text>Couples ATP hydrolysis with the unwinding of duplex DNA by translocating in the 3'-5' direction.</text>
        <dbReference type="EC" id="5.6.2.4"/>
    </reaction>
</comment>
<dbReference type="CDD" id="cd18794">
    <property type="entry name" value="SF2_C_RecQ"/>
    <property type="match status" value="1"/>
</dbReference>
<evidence type="ECO:0000259" key="18">
    <source>
        <dbReference type="PROSITE" id="PS51192"/>
    </source>
</evidence>
<dbReference type="InterPro" id="IPR036388">
    <property type="entry name" value="WH-like_DNA-bd_sf"/>
</dbReference>
<keyword evidence="13" id="KW-0234">DNA repair</keyword>
<dbReference type="GO" id="GO:0006260">
    <property type="term" value="P:DNA replication"/>
    <property type="evidence" value="ECO:0007669"/>
    <property type="project" value="InterPro"/>
</dbReference>
<dbReference type="GO" id="GO:0006281">
    <property type="term" value="P:DNA repair"/>
    <property type="evidence" value="ECO:0007669"/>
    <property type="project" value="UniProtKB-KW"/>
</dbReference>
<evidence type="ECO:0000256" key="14">
    <source>
        <dbReference type="ARBA" id="ARBA00023235"/>
    </source>
</evidence>
<comment type="caution">
    <text evidence="20">The sequence shown here is derived from an EMBL/GenBank/DDBJ whole genome shotgun (WGS) entry which is preliminary data.</text>
</comment>
<keyword evidence="11" id="KW-0238">DNA-binding</keyword>
<dbReference type="Proteomes" id="UP000253314">
    <property type="component" value="Unassembled WGS sequence"/>
</dbReference>
<dbReference type="PROSITE" id="PS51194">
    <property type="entry name" value="HELICASE_CTER"/>
    <property type="match status" value="1"/>
</dbReference>
<keyword evidence="8 20" id="KW-0347">Helicase</keyword>
<feature type="domain" description="HRDC" evidence="17">
    <location>
        <begin position="513"/>
        <end position="593"/>
    </location>
</feature>
<dbReference type="SUPFAM" id="SSF47819">
    <property type="entry name" value="HRDC-like"/>
    <property type="match status" value="1"/>
</dbReference>
<keyword evidence="12" id="KW-0233">DNA recombination</keyword>
<evidence type="ECO:0000256" key="10">
    <source>
        <dbReference type="ARBA" id="ARBA00022840"/>
    </source>
</evidence>
<evidence type="ECO:0000256" key="5">
    <source>
        <dbReference type="ARBA" id="ARBA00022741"/>
    </source>
</evidence>
<dbReference type="EC" id="5.6.2.4" evidence="16"/>
<evidence type="ECO:0000256" key="1">
    <source>
        <dbReference type="ARBA" id="ARBA00001946"/>
    </source>
</evidence>
<evidence type="ECO:0000256" key="3">
    <source>
        <dbReference type="ARBA" id="ARBA00005446"/>
    </source>
</evidence>
<dbReference type="InterPro" id="IPR032284">
    <property type="entry name" value="RecQ_Zn-bd"/>
</dbReference>
<keyword evidence="6" id="KW-0227">DNA damage</keyword>
<dbReference type="Pfam" id="PF14493">
    <property type="entry name" value="HTH_40"/>
    <property type="match status" value="1"/>
</dbReference>
<dbReference type="NCBIfam" id="TIGR00614">
    <property type="entry name" value="recQ_fam"/>
    <property type="match status" value="1"/>
</dbReference>
<dbReference type="GO" id="GO:0009432">
    <property type="term" value="P:SOS response"/>
    <property type="evidence" value="ECO:0007669"/>
    <property type="project" value="UniProtKB-UniRule"/>
</dbReference>
<dbReference type="OrthoDB" id="9763310at2"/>
<dbReference type="SMART" id="SM00341">
    <property type="entry name" value="HRDC"/>
    <property type="match status" value="1"/>
</dbReference>
<dbReference type="GO" id="GO:0046872">
    <property type="term" value="F:metal ion binding"/>
    <property type="evidence" value="ECO:0007669"/>
    <property type="project" value="UniProtKB-KW"/>
</dbReference>
<keyword evidence="21" id="KW-1185">Reference proteome</keyword>
<keyword evidence="7 20" id="KW-0378">Hydrolase</keyword>
<dbReference type="InterPro" id="IPR002121">
    <property type="entry name" value="HRDC_dom"/>
</dbReference>
<protein>
    <recommendedName>
        <fullName evidence="16">DNA helicase RecQ</fullName>
        <ecNumber evidence="16">5.6.2.4</ecNumber>
    </recommendedName>
</protein>
<keyword evidence="14" id="KW-0413">Isomerase</keyword>
<dbReference type="GO" id="GO:0043590">
    <property type="term" value="C:bacterial nucleoid"/>
    <property type="evidence" value="ECO:0007669"/>
    <property type="project" value="TreeGrafter"/>
</dbReference>
<evidence type="ECO:0000256" key="2">
    <source>
        <dbReference type="ARBA" id="ARBA00001947"/>
    </source>
</evidence>
<keyword evidence="4" id="KW-0479">Metal-binding</keyword>
<dbReference type="GO" id="GO:0006310">
    <property type="term" value="P:DNA recombination"/>
    <property type="evidence" value="ECO:0007669"/>
    <property type="project" value="UniProtKB-UniRule"/>
</dbReference>
<dbReference type="NCBIfam" id="TIGR01389">
    <property type="entry name" value="recQ"/>
    <property type="match status" value="1"/>
</dbReference>
<dbReference type="GO" id="GO:0043138">
    <property type="term" value="F:3'-5' DNA helicase activity"/>
    <property type="evidence" value="ECO:0007669"/>
    <property type="project" value="UniProtKB-EC"/>
</dbReference>
<dbReference type="GO" id="GO:0005737">
    <property type="term" value="C:cytoplasm"/>
    <property type="evidence" value="ECO:0007669"/>
    <property type="project" value="TreeGrafter"/>
</dbReference>
<dbReference type="Gene3D" id="1.10.150.80">
    <property type="entry name" value="HRDC domain"/>
    <property type="match status" value="1"/>
</dbReference>
<evidence type="ECO:0000256" key="16">
    <source>
        <dbReference type="NCBIfam" id="TIGR01389"/>
    </source>
</evidence>
<name>A0A366Y3Z7_9BACI</name>
<dbReference type="InterPro" id="IPR027417">
    <property type="entry name" value="P-loop_NTPase"/>
</dbReference>
<accession>A0A366Y3Z7</accession>
<evidence type="ECO:0000256" key="4">
    <source>
        <dbReference type="ARBA" id="ARBA00022723"/>
    </source>
</evidence>
<dbReference type="CDD" id="cd17920">
    <property type="entry name" value="DEXHc_RecQ"/>
    <property type="match status" value="1"/>
</dbReference>
<dbReference type="GO" id="GO:0005524">
    <property type="term" value="F:ATP binding"/>
    <property type="evidence" value="ECO:0007669"/>
    <property type="project" value="UniProtKB-KW"/>
</dbReference>
<evidence type="ECO:0000259" key="19">
    <source>
        <dbReference type="PROSITE" id="PS51194"/>
    </source>
</evidence>
<dbReference type="PANTHER" id="PTHR13710:SF105">
    <property type="entry name" value="ATP-DEPENDENT DNA HELICASE Q1"/>
    <property type="match status" value="1"/>
</dbReference>
<dbReference type="Gene3D" id="1.10.10.10">
    <property type="entry name" value="Winged helix-like DNA-binding domain superfamily/Winged helix DNA-binding domain"/>
    <property type="match status" value="1"/>
</dbReference>
<evidence type="ECO:0000313" key="20">
    <source>
        <dbReference type="EMBL" id="RBW70911.1"/>
    </source>
</evidence>
<feature type="domain" description="Helicase ATP-binding" evidence="18">
    <location>
        <begin position="26"/>
        <end position="195"/>
    </location>
</feature>
<comment type="cofactor">
    <cofactor evidence="2">
        <name>Zn(2+)</name>
        <dbReference type="ChEBI" id="CHEBI:29105"/>
    </cofactor>
</comment>
<dbReference type="InterPro" id="IPR006293">
    <property type="entry name" value="DNA_helicase_ATP-dep_RecQ_bac"/>
</dbReference>
<gene>
    <name evidence="20" type="primary">recQ</name>
    <name evidence="20" type="ORF">DS031_02625</name>
</gene>
<evidence type="ECO:0000256" key="11">
    <source>
        <dbReference type="ARBA" id="ARBA00023125"/>
    </source>
</evidence>
<evidence type="ECO:0000256" key="15">
    <source>
        <dbReference type="ARBA" id="ARBA00034617"/>
    </source>
</evidence>
<organism evidence="20 21">
    <name type="scientific">Bacillus taeanensis</name>
    <dbReference type="NCBI Taxonomy" id="273032"/>
    <lineage>
        <taxon>Bacteria</taxon>
        <taxon>Bacillati</taxon>
        <taxon>Bacillota</taxon>
        <taxon>Bacilli</taxon>
        <taxon>Bacillales</taxon>
        <taxon>Bacillaceae</taxon>
        <taxon>Bacillus</taxon>
    </lineage>
</organism>
<dbReference type="Pfam" id="PF09382">
    <property type="entry name" value="RQC"/>
    <property type="match status" value="1"/>
</dbReference>
<keyword evidence="5" id="KW-0547">Nucleotide-binding</keyword>
<comment type="cofactor">
    <cofactor evidence="1">
        <name>Mg(2+)</name>
        <dbReference type="ChEBI" id="CHEBI:18420"/>
    </cofactor>
</comment>
<evidence type="ECO:0000256" key="7">
    <source>
        <dbReference type="ARBA" id="ARBA00022801"/>
    </source>
</evidence>